<dbReference type="InterPro" id="IPR000700">
    <property type="entry name" value="PAS-assoc_C"/>
</dbReference>
<dbReference type="Gene3D" id="3.30.70.270">
    <property type="match status" value="1"/>
</dbReference>
<evidence type="ECO:0000259" key="4">
    <source>
        <dbReference type="PROSITE" id="PS51832"/>
    </source>
</evidence>
<evidence type="ECO:0000313" key="5">
    <source>
        <dbReference type="EMBL" id="WWD83212.1"/>
    </source>
</evidence>
<dbReference type="CDD" id="cd00130">
    <property type="entry name" value="PAS"/>
    <property type="match status" value="1"/>
</dbReference>
<dbReference type="InterPro" id="IPR037522">
    <property type="entry name" value="HD_GYP_dom"/>
</dbReference>
<accession>A0ABZ2EU24</accession>
<dbReference type="EMBL" id="CP117523">
    <property type="protein sequence ID" value="WWD83212.1"/>
    <property type="molecule type" value="Genomic_DNA"/>
</dbReference>
<proteinExistence type="predicted"/>
<feature type="domain" description="HD-GYP" evidence="4">
    <location>
        <begin position="286"/>
        <end position="480"/>
    </location>
</feature>
<evidence type="ECO:0008006" key="7">
    <source>
        <dbReference type="Google" id="ProtNLM"/>
    </source>
</evidence>
<reference evidence="5 6" key="1">
    <citation type="journal article" date="2023" name="PLoS ONE">
        <title>Genome-based metabolic and phylogenomic analysis of three Terrisporobacter species.</title>
        <authorList>
            <person name="Boer T."/>
            <person name="Bengelsdorf F.R."/>
            <person name="Bomeke M."/>
            <person name="Daniel R."/>
            <person name="Poehlein A."/>
        </authorList>
    </citation>
    <scope>NUCLEOTIDE SEQUENCE [LARGE SCALE GENOMIC DNA]</scope>
    <source>
        <strain evidence="5 6">DSM 1288</strain>
    </source>
</reference>
<dbReference type="Gene3D" id="1.10.3210.10">
    <property type="entry name" value="Hypothetical protein af1432"/>
    <property type="match status" value="1"/>
</dbReference>
<dbReference type="InterPro" id="IPR043128">
    <property type="entry name" value="Rev_trsase/Diguanyl_cyclase"/>
</dbReference>
<dbReference type="PANTHER" id="PTHR45138">
    <property type="entry name" value="REGULATORY COMPONENTS OF SENSORY TRANSDUCTION SYSTEM"/>
    <property type="match status" value="1"/>
</dbReference>
<dbReference type="InterPro" id="IPR035965">
    <property type="entry name" value="PAS-like_dom_sf"/>
</dbReference>
<dbReference type="InterPro" id="IPR000014">
    <property type="entry name" value="PAS"/>
</dbReference>
<feature type="domain" description="GGDEF" evidence="3">
    <location>
        <begin position="164"/>
        <end position="293"/>
    </location>
</feature>
<feature type="domain" description="PAS" evidence="1">
    <location>
        <begin position="15"/>
        <end position="85"/>
    </location>
</feature>
<dbReference type="InterPro" id="IPR000160">
    <property type="entry name" value="GGDEF_dom"/>
</dbReference>
<dbReference type="NCBIfam" id="TIGR00254">
    <property type="entry name" value="GGDEF"/>
    <property type="match status" value="1"/>
</dbReference>
<evidence type="ECO:0000259" key="2">
    <source>
        <dbReference type="PROSITE" id="PS50113"/>
    </source>
</evidence>
<name>A0ABZ2EU24_9FIRM</name>
<dbReference type="InterPro" id="IPR050469">
    <property type="entry name" value="Diguanylate_Cyclase"/>
</dbReference>
<organism evidence="5 6">
    <name type="scientific">Terrisporobacter glycolicus ATCC 14880 = DSM 1288</name>
    <dbReference type="NCBI Taxonomy" id="1121315"/>
    <lineage>
        <taxon>Bacteria</taxon>
        <taxon>Bacillati</taxon>
        <taxon>Bacillota</taxon>
        <taxon>Clostridia</taxon>
        <taxon>Peptostreptococcales</taxon>
        <taxon>Peptostreptococcaceae</taxon>
        <taxon>Terrisporobacter</taxon>
    </lineage>
</organism>
<dbReference type="Pfam" id="PF00990">
    <property type="entry name" value="GGDEF"/>
    <property type="match status" value="1"/>
</dbReference>
<gene>
    <name evidence="5" type="ORF">TEGL_16180</name>
</gene>
<evidence type="ECO:0000259" key="1">
    <source>
        <dbReference type="PROSITE" id="PS50112"/>
    </source>
</evidence>
<dbReference type="PANTHER" id="PTHR45138:SF9">
    <property type="entry name" value="DIGUANYLATE CYCLASE DGCM-RELATED"/>
    <property type="match status" value="1"/>
</dbReference>
<sequence>MVKRLGDECENYKEKHHLMTKFIDTIPFSMWLKDLEGKYVFVNKEFEIETGLKREDILNKTDYDILNKEEADIYIKDDEFVLETKQGVHRYYNIGEKCVKTTKNPFLNDEGELLGIAGISEDVTEKNNLIKELSKLSITDGDTGLLNKDYFNKKIKELDTPLNYPLSLILGDINDLKLTNDALGHIEGDNLIHNICSILKKSCRKDDLIFRIGGDEIAILMPHTSEEIARKIEFRIIENCKRLDSNKIPCSISLGVACKKSTDDNMKNVIKRADKEIYKQKLILKNEVSVIQKLDDIINILENKNIYCKIHSKNVLKCAQIIGNEIKLSKSEMYDLELSARYHHIGMITMTDEDISEIFIISNDYKLNKIVSSNVEASFRIMQLNQQYYKVARAILTHHENWDGSGFPFGLWGKNISIYSRIIHVCDDYVLEMIRGMYVGADDPIQRSIDKILYGSGTKYDPKIVEIFKQNLEKIKNMDY</sequence>
<dbReference type="PROSITE" id="PS50113">
    <property type="entry name" value="PAC"/>
    <property type="match status" value="1"/>
</dbReference>
<dbReference type="Pfam" id="PF08448">
    <property type="entry name" value="PAS_4"/>
    <property type="match status" value="1"/>
</dbReference>
<evidence type="ECO:0000259" key="3">
    <source>
        <dbReference type="PROSITE" id="PS50887"/>
    </source>
</evidence>
<dbReference type="InterPro" id="IPR013656">
    <property type="entry name" value="PAS_4"/>
</dbReference>
<dbReference type="InterPro" id="IPR003607">
    <property type="entry name" value="HD/PDEase_dom"/>
</dbReference>
<keyword evidence="6" id="KW-1185">Reference proteome</keyword>
<dbReference type="PROSITE" id="PS50112">
    <property type="entry name" value="PAS"/>
    <property type="match status" value="1"/>
</dbReference>
<evidence type="ECO:0000313" key="6">
    <source>
        <dbReference type="Proteomes" id="UP001348492"/>
    </source>
</evidence>
<dbReference type="NCBIfam" id="TIGR00229">
    <property type="entry name" value="sensory_box"/>
    <property type="match status" value="1"/>
</dbReference>
<dbReference type="Gene3D" id="3.30.450.20">
    <property type="entry name" value="PAS domain"/>
    <property type="match status" value="1"/>
</dbReference>
<dbReference type="Proteomes" id="UP001348492">
    <property type="component" value="Chromosome"/>
</dbReference>
<dbReference type="CDD" id="cd00077">
    <property type="entry name" value="HDc"/>
    <property type="match status" value="1"/>
</dbReference>
<dbReference type="PROSITE" id="PS50887">
    <property type="entry name" value="GGDEF"/>
    <property type="match status" value="1"/>
</dbReference>
<dbReference type="Pfam" id="PF13487">
    <property type="entry name" value="HD_5"/>
    <property type="match status" value="1"/>
</dbReference>
<dbReference type="SUPFAM" id="SSF55785">
    <property type="entry name" value="PYP-like sensor domain (PAS domain)"/>
    <property type="match status" value="1"/>
</dbReference>
<dbReference type="PROSITE" id="PS51832">
    <property type="entry name" value="HD_GYP"/>
    <property type="match status" value="1"/>
</dbReference>
<dbReference type="InterPro" id="IPR029787">
    <property type="entry name" value="Nucleotide_cyclase"/>
</dbReference>
<dbReference type="RefSeq" id="WP_018590237.1">
    <property type="nucleotide sequence ID" value="NZ_CP117523.1"/>
</dbReference>
<feature type="domain" description="PAC" evidence="2">
    <location>
        <begin position="76"/>
        <end position="135"/>
    </location>
</feature>
<dbReference type="CDD" id="cd01949">
    <property type="entry name" value="GGDEF"/>
    <property type="match status" value="1"/>
</dbReference>
<protein>
    <recommendedName>
        <fullName evidence="7">Diguanylate cyclase (GGDEF) domain protein</fullName>
    </recommendedName>
</protein>
<dbReference type="SUPFAM" id="SSF55073">
    <property type="entry name" value="Nucleotide cyclase"/>
    <property type="match status" value="1"/>
</dbReference>
<dbReference type="SUPFAM" id="SSF109604">
    <property type="entry name" value="HD-domain/PDEase-like"/>
    <property type="match status" value="1"/>
</dbReference>
<dbReference type="SMART" id="SM00267">
    <property type="entry name" value="GGDEF"/>
    <property type="match status" value="1"/>
</dbReference>